<dbReference type="Pfam" id="PF11907">
    <property type="entry name" value="DUF3427"/>
    <property type="match status" value="1"/>
</dbReference>
<dbReference type="Proteomes" id="UP000535491">
    <property type="component" value="Unassembled WGS sequence"/>
</dbReference>
<proteinExistence type="predicted"/>
<feature type="domain" description="DUF3427" evidence="1">
    <location>
        <begin position="4"/>
        <end position="132"/>
    </location>
</feature>
<gene>
    <name evidence="3" type="ORF">H1191_19460</name>
</gene>
<comment type="caution">
    <text evidence="3">The sequence shown here is derived from an EMBL/GenBank/DDBJ whole genome shotgun (WGS) entry which is preliminary data.</text>
</comment>
<dbReference type="RefSeq" id="WP_181754869.1">
    <property type="nucleotide sequence ID" value="NZ_JACEIQ010000035.1"/>
</dbReference>
<feature type="domain" description="Protein NO VEIN C-terminal" evidence="2">
    <location>
        <begin position="216"/>
        <end position="308"/>
    </location>
</feature>
<evidence type="ECO:0000313" key="3">
    <source>
        <dbReference type="EMBL" id="MBA4496442.1"/>
    </source>
</evidence>
<keyword evidence="4" id="KW-1185">Reference proteome</keyword>
<evidence type="ECO:0000313" key="4">
    <source>
        <dbReference type="Proteomes" id="UP000535491"/>
    </source>
</evidence>
<evidence type="ECO:0000259" key="1">
    <source>
        <dbReference type="Pfam" id="PF11907"/>
    </source>
</evidence>
<reference evidence="3 4" key="1">
    <citation type="submission" date="2020-07" db="EMBL/GenBank/DDBJ databases">
        <authorList>
            <person name="Feng H."/>
        </authorList>
    </citation>
    <scope>NUCLEOTIDE SEQUENCE [LARGE SCALE GENOMIC DNA]</scope>
    <source>
        <strain evidence="4">s-10</strain>
    </source>
</reference>
<name>A0A7W2AAN4_9BACL</name>
<protein>
    <submittedName>
        <fullName evidence="3">DUF3427 domain-containing protein</fullName>
    </submittedName>
</protein>
<dbReference type="Pfam" id="PF13020">
    <property type="entry name" value="NOV_C"/>
    <property type="match status" value="1"/>
</dbReference>
<accession>A0A7W2AAN4</accession>
<organism evidence="3 4">
    <name type="scientific">Paenactinomyces guangxiensis</name>
    <dbReference type="NCBI Taxonomy" id="1490290"/>
    <lineage>
        <taxon>Bacteria</taxon>
        <taxon>Bacillati</taxon>
        <taxon>Bacillota</taxon>
        <taxon>Bacilli</taxon>
        <taxon>Bacillales</taxon>
        <taxon>Thermoactinomycetaceae</taxon>
        <taxon>Paenactinomyces</taxon>
    </lineage>
</organism>
<evidence type="ECO:0000259" key="2">
    <source>
        <dbReference type="Pfam" id="PF13020"/>
    </source>
</evidence>
<dbReference type="EMBL" id="JACEIQ010000035">
    <property type="protein sequence ID" value="MBA4496442.1"/>
    <property type="molecule type" value="Genomic_DNA"/>
</dbReference>
<sequence length="335" mass="39005">MVQLILYNEYSRKDVHDIFDPFSKFSPSNGTWGLHGIVRIPNRQKDYVFFVTFGQKQGNHIFDENVTDQGILTWQSQPGQGLDHPWIQDFINHDHLNHNIYLFLRTSKIDKKTKKAKPYTYLGRLAYIAHDPNLEKPVYFKWQILDWNLPGDIARKMELEIIETTTKTEYQYKCQLEKTEAPMPQLVKERNTNNFSARIFDFAEDNQKKKELGVKGEQLVLVYEKQLLIDAGRSNLAKKVRHVSMVEGDGAGYDILSFTPEGEIKYIEVKTTVGGANTPFYMTINELNFSKTYSDQYYLYRVYNMNSHGGKANFYVIKGDISLQRELLPTVFKVI</sequence>
<dbReference type="AlphaFoldDB" id="A0A7W2AAN4"/>
<dbReference type="InterPro" id="IPR021835">
    <property type="entry name" value="DUF3427"/>
</dbReference>
<dbReference type="InterPro" id="IPR024975">
    <property type="entry name" value="NOV_C"/>
</dbReference>